<dbReference type="Proteomes" id="UP000007148">
    <property type="component" value="Unassembled WGS sequence"/>
</dbReference>
<name>G4TV10_SERID</name>
<evidence type="ECO:0008006" key="5">
    <source>
        <dbReference type="Google" id="ProtNLM"/>
    </source>
</evidence>
<evidence type="ECO:0000256" key="1">
    <source>
        <dbReference type="SAM" id="Coils"/>
    </source>
</evidence>
<reference evidence="3 4" key="1">
    <citation type="journal article" date="2011" name="PLoS Pathog.">
        <title>Endophytic Life Strategies Decoded by Genome and Transcriptome Analyses of the Mutualistic Root Symbiont Piriformospora indica.</title>
        <authorList>
            <person name="Zuccaro A."/>
            <person name="Lahrmann U."/>
            <person name="Guldener U."/>
            <person name="Langen G."/>
            <person name="Pfiffi S."/>
            <person name="Biedenkopf D."/>
            <person name="Wong P."/>
            <person name="Samans B."/>
            <person name="Grimm C."/>
            <person name="Basiewicz M."/>
            <person name="Murat C."/>
            <person name="Martin F."/>
            <person name="Kogel K.H."/>
        </authorList>
    </citation>
    <scope>NUCLEOTIDE SEQUENCE [LARGE SCALE GENOMIC DNA]</scope>
    <source>
        <strain evidence="3 4">DSM 11827</strain>
    </source>
</reference>
<gene>
    <name evidence="3" type="ORF">PIIN_09137</name>
</gene>
<accession>G4TV10</accession>
<dbReference type="eggNOG" id="ENOG502SDZR">
    <property type="taxonomic scope" value="Eukaryota"/>
</dbReference>
<comment type="caution">
    <text evidence="3">The sequence shown here is derived from an EMBL/GenBank/DDBJ whole genome shotgun (WGS) entry which is preliminary data.</text>
</comment>
<dbReference type="OrthoDB" id="3267800at2759"/>
<sequence>MTTLHDPPMTKVAPASPAGTEYHDAPSGYEQQQQPRVNIHEPTPTYEKHAPSFPTPHTNGYAPEKNNGILTSGTTSSRHSIGSTNSRRVNYNEDVVLADGNGAGVKRAGTWAHGPGTSGIREDTTGANGVSRHASLAERATMAAENIAPEKYAALTKAEKKDAKRLSKIIKAEGKAEDKQLKSALKELANLQAAQKKASAAETAATTAQTRAAKEEQRASAAYLEAKTRYERAIAGLKTAEERLTLCREQAEKTTGMVRRQAEEVEAMRERKATDDREREVKLANLKAGLMSP</sequence>
<feature type="region of interest" description="Disordered" evidence="2">
    <location>
        <begin position="104"/>
        <end position="129"/>
    </location>
</feature>
<keyword evidence="1" id="KW-0175">Coiled coil</keyword>
<feature type="coiled-coil region" evidence="1">
    <location>
        <begin position="181"/>
        <end position="211"/>
    </location>
</feature>
<evidence type="ECO:0000313" key="4">
    <source>
        <dbReference type="Proteomes" id="UP000007148"/>
    </source>
</evidence>
<dbReference type="EMBL" id="CAFZ01000405">
    <property type="protein sequence ID" value="CCA75153.1"/>
    <property type="molecule type" value="Genomic_DNA"/>
</dbReference>
<proteinExistence type="predicted"/>
<dbReference type="InParanoid" id="G4TV10"/>
<feature type="region of interest" description="Disordered" evidence="2">
    <location>
        <begin position="255"/>
        <end position="278"/>
    </location>
</feature>
<dbReference type="HOGENOM" id="CLU_950340_0_0_1"/>
<feature type="compositionally biased region" description="Basic and acidic residues" evidence="2">
    <location>
        <begin position="260"/>
        <end position="278"/>
    </location>
</feature>
<keyword evidence="4" id="KW-1185">Reference proteome</keyword>
<evidence type="ECO:0000313" key="3">
    <source>
        <dbReference type="EMBL" id="CCA75153.1"/>
    </source>
</evidence>
<protein>
    <recommendedName>
        <fullName evidence="5">DNA binding protein Ncp1</fullName>
    </recommendedName>
</protein>
<organism evidence="3 4">
    <name type="scientific">Serendipita indica (strain DSM 11827)</name>
    <name type="common">Root endophyte fungus</name>
    <name type="synonym">Piriformospora indica</name>
    <dbReference type="NCBI Taxonomy" id="1109443"/>
    <lineage>
        <taxon>Eukaryota</taxon>
        <taxon>Fungi</taxon>
        <taxon>Dikarya</taxon>
        <taxon>Basidiomycota</taxon>
        <taxon>Agaricomycotina</taxon>
        <taxon>Agaricomycetes</taxon>
        <taxon>Sebacinales</taxon>
        <taxon>Serendipitaceae</taxon>
        <taxon>Serendipita</taxon>
    </lineage>
</organism>
<evidence type="ECO:0000256" key="2">
    <source>
        <dbReference type="SAM" id="MobiDB-lite"/>
    </source>
</evidence>
<dbReference type="AlphaFoldDB" id="G4TV10"/>
<feature type="region of interest" description="Disordered" evidence="2">
    <location>
        <begin position="1"/>
        <end position="90"/>
    </location>
</feature>
<feature type="compositionally biased region" description="Polar residues" evidence="2">
    <location>
        <begin position="68"/>
        <end position="89"/>
    </location>
</feature>